<dbReference type="GO" id="GO:0000166">
    <property type="term" value="F:nucleotide binding"/>
    <property type="evidence" value="ECO:0007669"/>
    <property type="project" value="InterPro"/>
</dbReference>
<dbReference type="PANTHER" id="PTHR10322:SF23">
    <property type="entry name" value="DNA POLYMERASE DELTA CATALYTIC SUBUNIT"/>
    <property type="match status" value="1"/>
</dbReference>
<dbReference type="InterPro" id="IPR023211">
    <property type="entry name" value="DNA_pol_palm_dom_sf"/>
</dbReference>
<comment type="similarity">
    <text evidence="1">Belongs to the DNA polymerase type-B family.</text>
</comment>
<name>K4F7H5_9CAUD</name>
<dbReference type="Proteomes" id="UP000000457">
    <property type="component" value="Segment"/>
</dbReference>
<dbReference type="GO" id="GO:0016787">
    <property type="term" value="F:hydrolase activity"/>
    <property type="evidence" value="ECO:0007669"/>
    <property type="project" value="UniProtKB-KW"/>
</dbReference>
<evidence type="ECO:0000256" key="3">
    <source>
        <dbReference type="ARBA" id="ARBA00022679"/>
    </source>
</evidence>
<keyword evidence="5" id="KW-0235">DNA replication</keyword>
<dbReference type="Gene3D" id="1.20.1280.300">
    <property type="match status" value="1"/>
</dbReference>
<dbReference type="GO" id="GO:0039693">
    <property type="term" value="P:viral DNA genome replication"/>
    <property type="evidence" value="ECO:0007669"/>
    <property type="project" value="UniProtKB-KW"/>
</dbReference>
<dbReference type="SUPFAM" id="SSF53098">
    <property type="entry name" value="Ribonuclease H-like"/>
    <property type="match status" value="1"/>
</dbReference>
<keyword evidence="7" id="KW-0378">Hydrolase</keyword>
<dbReference type="GO" id="GO:0003887">
    <property type="term" value="F:DNA-directed DNA polymerase activity"/>
    <property type="evidence" value="ECO:0007669"/>
    <property type="project" value="UniProtKB-KW"/>
</dbReference>
<evidence type="ECO:0000259" key="12">
    <source>
        <dbReference type="Pfam" id="PF00136"/>
    </source>
</evidence>
<keyword evidence="8" id="KW-0239">DNA-directed DNA polymerase</keyword>
<dbReference type="SMART" id="SM00486">
    <property type="entry name" value="POLBc"/>
    <property type="match status" value="1"/>
</dbReference>
<evidence type="ECO:0000256" key="11">
    <source>
        <dbReference type="ARBA" id="ARBA00049244"/>
    </source>
</evidence>
<dbReference type="GO" id="GO:0004518">
    <property type="term" value="F:nuclease activity"/>
    <property type="evidence" value="ECO:0007669"/>
    <property type="project" value="UniProtKB-KW"/>
</dbReference>
<evidence type="ECO:0000259" key="13">
    <source>
        <dbReference type="Pfam" id="PF03104"/>
    </source>
</evidence>
<sequence>MYVDGYMDRKKTGEVLHVAERVNGQRILREIEPVYEYYVESPRGEYKTINGTLAEKFEFTRFSEMKRQMDALPSTAKIYEADCNVTFKTLAKHYMGKSSPDLNIVFFDIETDFHPKFGYAQPSDPFNRVTAISLYQSWTGKDYVLTMAPVDMPIYEAQDIINRLNDETNDPNSVVILYTEETEMFETFFELIEDSDVLSGWNSEFFDIPYMVNRTRKIFNEATLARWCLWNKKPNAREADMFGKTIVTYDLVGRVHLDYLALYKKHAGQVEQSYKLDYIAEKVTGENKVSYDGSLDKLYREDYETFLRYSKQDSILLKKIDEKMDFINLHNRLAHKECVLISTTMGSVALIDTAIINLAHQRGEVVFNKRKLDDDEQDFEYQDYEIDMDDDEDDEVQAGSKAAGAWVQDPVLGLIDFLGCVDFNSLYPTVLRTLGMSTECILGQLRQTYTDKYLADKIEEQRVKWARNGGRGKFEPKWTEAWHGLFASVEFTMVREKSQEVITVDLEDGTSFEATGAELYDIIFGEDSTIVLSANGTLFDKTKYGVIPEILTMWYSERKAQQKMVIDYKHLATDGWEIPEEAVQAIEKELQSLSFGTGIYKTNLHEDDPIYQMRLALGKNDYAQMAKLIADNGMRIEDNHIFVADSDKKYCKTQSAFWKQNQQIRKILLNSLYGALLNKGSRFFDKRLGQSVTLTGRSMTKHLASKINEVCTETYDHSGGVVVYGDTDSVYFSVAHYYKENDIPFEMSKDEVVELYQMIGDTVGASFPEFMDKTFNTGIEKGKIVGADLEMVGSRGLFLKKKRYAILKYWEDGFRLDVDGKPGKIKAMGLEIKRSDTPKYIQNFLEETLIALLIGETEEELRARVRAFKKEFKDKPSVEKGSPKTVKNYTNKEKEYQDTGKCSVGHVLAAIQWNKLRELNDDKSVPEATDGTKVIVCDLKPNPLGIKKIGYPIDCADYLPEWYLELPFDDDTMEKAVLTKKLGNIFGILDMDIGIDEKSTIELNTGFFDW</sequence>
<dbReference type="PANTHER" id="PTHR10322">
    <property type="entry name" value="DNA POLYMERASE CATALYTIC SUBUNIT"/>
    <property type="match status" value="1"/>
</dbReference>
<evidence type="ECO:0000256" key="8">
    <source>
        <dbReference type="ARBA" id="ARBA00022932"/>
    </source>
</evidence>
<dbReference type="Pfam" id="PF00136">
    <property type="entry name" value="DNA_pol_B"/>
    <property type="match status" value="1"/>
</dbReference>
<keyword evidence="10" id="KW-0238">DNA-binding</keyword>
<dbReference type="InterPro" id="IPR036397">
    <property type="entry name" value="RNaseH_sf"/>
</dbReference>
<keyword evidence="6" id="KW-0540">Nuclease</keyword>
<evidence type="ECO:0000256" key="4">
    <source>
        <dbReference type="ARBA" id="ARBA00022695"/>
    </source>
</evidence>
<dbReference type="InterPro" id="IPR043502">
    <property type="entry name" value="DNA/RNA_pol_sf"/>
</dbReference>
<dbReference type="InterPro" id="IPR006133">
    <property type="entry name" value="DNA-dir_DNA_pol_B_exonuc"/>
</dbReference>
<evidence type="ECO:0000256" key="10">
    <source>
        <dbReference type="ARBA" id="ARBA00023125"/>
    </source>
</evidence>
<dbReference type="GeneID" id="13993997"/>
<accession>K4F7H5</accession>
<dbReference type="RefSeq" id="YP_006987362.1">
    <property type="nucleotide sequence ID" value="NC_019401.1"/>
</dbReference>
<keyword evidence="15" id="KW-1185">Reference proteome</keyword>
<dbReference type="GO" id="GO:0006261">
    <property type="term" value="P:DNA-templated DNA replication"/>
    <property type="evidence" value="ECO:0007669"/>
    <property type="project" value="TreeGrafter"/>
</dbReference>
<keyword evidence="3" id="KW-0808">Transferase</keyword>
<dbReference type="Gene3D" id="3.90.1600.10">
    <property type="entry name" value="Palm domain of DNA polymerase"/>
    <property type="match status" value="2"/>
</dbReference>
<dbReference type="InterPro" id="IPR006134">
    <property type="entry name" value="DNA-dir_DNA_pol_B_multi_dom"/>
</dbReference>
<dbReference type="OrthoDB" id="165at10239"/>
<protein>
    <recommendedName>
        <fullName evidence="2">DNA-directed DNA polymerase</fullName>
        <ecNumber evidence="2">2.7.7.7</ecNumber>
    </recommendedName>
</protein>
<dbReference type="Pfam" id="PF03104">
    <property type="entry name" value="DNA_pol_B_exo1"/>
    <property type="match status" value="1"/>
</dbReference>
<dbReference type="KEGG" id="vg:13993997"/>
<evidence type="ECO:0000256" key="7">
    <source>
        <dbReference type="ARBA" id="ARBA00022801"/>
    </source>
</evidence>
<evidence type="ECO:0000313" key="15">
    <source>
        <dbReference type="Proteomes" id="UP000000457"/>
    </source>
</evidence>
<dbReference type="InterPro" id="IPR012337">
    <property type="entry name" value="RNaseH-like_sf"/>
</dbReference>
<evidence type="ECO:0000256" key="2">
    <source>
        <dbReference type="ARBA" id="ARBA00012417"/>
    </source>
</evidence>
<dbReference type="Gene3D" id="3.30.342.10">
    <property type="entry name" value="DNA Polymerase, chain B, domain 1"/>
    <property type="match status" value="1"/>
</dbReference>
<dbReference type="Gene3D" id="3.30.420.10">
    <property type="entry name" value="Ribonuclease H-like superfamily/Ribonuclease H"/>
    <property type="match status" value="1"/>
</dbReference>
<dbReference type="GO" id="GO:0003677">
    <property type="term" value="F:DNA binding"/>
    <property type="evidence" value="ECO:0007669"/>
    <property type="project" value="UniProtKB-KW"/>
</dbReference>
<gene>
    <name evidence="14" type="ORF">GAP32_257</name>
</gene>
<evidence type="ECO:0000256" key="5">
    <source>
        <dbReference type="ARBA" id="ARBA00022705"/>
    </source>
</evidence>
<dbReference type="EMBL" id="JN882285">
    <property type="protein sequence ID" value="AFC21707.1"/>
    <property type="molecule type" value="Genomic_DNA"/>
</dbReference>
<evidence type="ECO:0000256" key="9">
    <source>
        <dbReference type="ARBA" id="ARBA00023109"/>
    </source>
</evidence>
<evidence type="ECO:0000313" key="14">
    <source>
        <dbReference type="EMBL" id="AFC21707.1"/>
    </source>
</evidence>
<evidence type="ECO:0000256" key="6">
    <source>
        <dbReference type="ARBA" id="ARBA00022722"/>
    </source>
</evidence>
<dbReference type="InterPro" id="IPR050240">
    <property type="entry name" value="DNA_pol_type-B"/>
</dbReference>
<evidence type="ECO:0000256" key="1">
    <source>
        <dbReference type="ARBA" id="ARBA00005755"/>
    </source>
</evidence>
<dbReference type="EC" id="2.7.7.7" evidence="2"/>
<feature type="domain" description="DNA-directed DNA polymerase family B multifunctional" evidence="12">
    <location>
        <begin position="653"/>
        <end position="736"/>
    </location>
</feature>
<feature type="domain" description="DNA-directed DNA polymerase family B exonuclease" evidence="13">
    <location>
        <begin position="80"/>
        <end position="279"/>
    </location>
</feature>
<organism evidence="14 15">
    <name type="scientific">Cronobacter phage vB_CsaM_GAP32</name>
    <dbReference type="NCBI Taxonomy" id="1141136"/>
    <lineage>
        <taxon>Viruses</taxon>
        <taxon>Duplodnaviria</taxon>
        <taxon>Heunggongvirae</taxon>
        <taxon>Uroviricota</taxon>
        <taxon>Caudoviricetes</taxon>
        <taxon>Mimasvirus</taxon>
        <taxon>Mimasvirus GAP32</taxon>
    </lineage>
</organism>
<dbReference type="InterPro" id="IPR006172">
    <property type="entry name" value="DNA-dir_DNA_pol_B"/>
</dbReference>
<keyword evidence="9" id="KW-1194">Viral DNA replication</keyword>
<reference evidence="14 15" key="1">
    <citation type="journal article" date="2014" name="Virology">
        <title>Supersize me: Cronobacter sakazakii phage GAP32.</title>
        <authorList>
            <person name="Abbasifar R."/>
            <person name="Griffiths M.W."/>
            <person name="Sabour P.M."/>
            <person name="Ackermann H.-W."/>
            <person name="Vandersteegen K."/>
            <person name="Lavigne R."/>
            <person name="Noben J.-P."/>
            <person name="Villa A.A."/>
            <person name="Abbasifar A."/>
            <person name="Nash J.H.E."/>
            <person name="Kropinski A.M."/>
        </authorList>
    </citation>
    <scope>NUCLEOTIDE SEQUENCE [LARGE SCALE GENOMIC DNA]</scope>
    <source>
        <strain evidence="14">GAP-32</strain>
    </source>
</reference>
<comment type="catalytic activity">
    <reaction evidence="11">
        <text>DNA(n) + a 2'-deoxyribonucleoside 5'-triphosphate = DNA(n+1) + diphosphate</text>
        <dbReference type="Rhea" id="RHEA:22508"/>
        <dbReference type="Rhea" id="RHEA-COMP:17339"/>
        <dbReference type="Rhea" id="RHEA-COMP:17340"/>
        <dbReference type="ChEBI" id="CHEBI:33019"/>
        <dbReference type="ChEBI" id="CHEBI:61560"/>
        <dbReference type="ChEBI" id="CHEBI:173112"/>
        <dbReference type="EC" id="2.7.7.7"/>
    </reaction>
</comment>
<proteinExistence type="inferred from homology"/>
<keyword evidence="4" id="KW-0548">Nucleotidyltransferase</keyword>
<dbReference type="SUPFAM" id="SSF56672">
    <property type="entry name" value="DNA/RNA polymerases"/>
    <property type="match status" value="1"/>
</dbReference>